<dbReference type="SUPFAM" id="SSF52540">
    <property type="entry name" value="P-loop containing nucleoside triphosphate hydrolases"/>
    <property type="match status" value="1"/>
</dbReference>
<dbReference type="AlphaFoldDB" id="A0A0B7BDQ2"/>
<keyword evidence="3" id="KW-0472">Membrane</keyword>
<keyword evidence="3" id="KW-1133">Transmembrane helix</keyword>
<proteinExistence type="inferred from homology"/>
<feature type="transmembrane region" description="Helical" evidence="3">
    <location>
        <begin position="12"/>
        <end position="31"/>
    </location>
</feature>
<dbReference type="Pfam" id="PF00685">
    <property type="entry name" value="Sulfotransfer_1"/>
    <property type="match status" value="1"/>
</dbReference>
<comment type="similarity">
    <text evidence="1">Belongs to the sulfotransferase 1 family.</text>
</comment>
<evidence type="ECO:0000256" key="2">
    <source>
        <dbReference type="ARBA" id="ARBA00022679"/>
    </source>
</evidence>
<evidence type="ECO:0000259" key="4">
    <source>
        <dbReference type="Pfam" id="PF00685"/>
    </source>
</evidence>
<feature type="domain" description="Sulfotransferase" evidence="4">
    <location>
        <begin position="81"/>
        <end position="312"/>
    </location>
</feature>
<gene>
    <name evidence="5" type="primary">ORF181104</name>
</gene>
<protein>
    <recommendedName>
        <fullName evidence="4">Sulfotransferase domain-containing protein</fullName>
    </recommendedName>
</protein>
<sequence length="321" mass="37401">MIEKLKDLLYKLIVWTGILNYIGPTLFVYWMKLFLNPEKGNHEEADQSGQKIKMARCNGRNYALISLHRFPSIPHIKIRNDDIFLCSYPKAGCHWLHEIMHMLITGKTRMSTIGKEYDGGIDFMPDLILDSLPSPRILNSHLLYRELPTGVKEKKVKIVLMVRNPKDVVVSFFHHHKHLKNFYGYDGDLNGYFEMFMEGRLEYGSYFDYILNWDKVMKEASDNPILLITYEDLKKQPLDTVLKVAKFLNLNVTTEFVEKVIDACDFGKMKTVRSKHGQISGKIYRSGTVGDWRNWLSNAQSDAVDQMIQKRMLGCIYQPQY</sequence>
<dbReference type="PANTHER" id="PTHR11783">
    <property type="entry name" value="SULFOTRANSFERASE SULT"/>
    <property type="match status" value="1"/>
</dbReference>
<dbReference type="InterPro" id="IPR000863">
    <property type="entry name" value="Sulfotransferase_dom"/>
</dbReference>
<keyword evidence="3" id="KW-0812">Transmembrane</keyword>
<dbReference type="Gene3D" id="3.40.50.300">
    <property type="entry name" value="P-loop containing nucleotide triphosphate hydrolases"/>
    <property type="match status" value="1"/>
</dbReference>
<dbReference type="InterPro" id="IPR027417">
    <property type="entry name" value="P-loop_NTPase"/>
</dbReference>
<reference evidence="5" key="1">
    <citation type="submission" date="2014-12" db="EMBL/GenBank/DDBJ databases">
        <title>Insight into the proteome of Arion vulgaris.</title>
        <authorList>
            <person name="Aradska J."/>
            <person name="Bulat T."/>
            <person name="Smidak R."/>
            <person name="Sarate P."/>
            <person name="Gangsoo J."/>
            <person name="Sialana F."/>
            <person name="Bilban M."/>
            <person name="Lubec G."/>
        </authorList>
    </citation>
    <scope>NUCLEOTIDE SEQUENCE</scope>
    <source>
        <tissue evidence="5">Skin</tissue>
    </source>
</reference>
<evidence type="ECO:0000313" key="5">
    <source>
        <dbReference type="EMBL" id="CEK91118.1"/>
    </source>
</evidence>
<accession>A0A0B7BDQ2</accession>
<evidence type="ECO:0000256" key="3">
    <source>
        <dbReference type="SAM" id="Phobius"/>
    </source>
</evidence>
<organism evidence="5">
    <name type="scientific">Arion vulgaris</name>
    <dbReference type="NCBI Taxonomy" id="1028688"/>
    <lineage>
        <taxon>Eukaryota</taxon>
        <taxon>Metazoa</taxon>
        <taxon>Spiralia</taxon>
        <taxon>Lophotrochozoa</taxon>
        <taxon>Mollusca</taxon>
        <taxon>Gastropoda</taxon>
        <taxon>Heterobranchia</taxon>
        <taxon>Euthyneura</taxon>
        <taxon>Panpulmonata</taxon>
        <taxon>Eupulmonata</taxon>
        <taxon>Stylommatophora</taxon>
        <taxon>Helicina</taxon>
        <taxon>Arionoidea</taxon>
        <taxon>Arionidae</taxon>
        <taxon>Arion</taxon>
    </lineage>
</organism>
<keyword evidence="2" id="KW-0808">Transferase</keyword>
<dbReference type="GO" id="GO:0008146">
    <property type="term" value="F:sulfotransferase activity"/>
    <property type="evidence" value="ECO:0007669"/>
    <property type="project" value="InterPro"/>
</dbReference>
<evidence type="ECO:0000256" key="1">
    <source>
        <dbReference type="ARBA" id="ARBA00005771"/>
    </source>
</evidence>
<name>A0A0B7BDQ2_9EUPU</name>
<dbReference type="EMBL" id="HACG01044253">
    <property type="protein sequence ID" value="CEK91118.1"/>
    <property type="molecule type" value="Transcribed_RNA"/>
</dbReference>